<dbReference type="Proteomes" id="UP001140230">
    <property type="component" value="Unassembled WGS sequence"/>
</dbReference>
<gene>
    <name evidence="2" type="ORF">NY667_21515</name>
</gene>
<protein>
    <submittedName>
        <fullName evidence="2">Uncharacterized protein</fullName>
    </submittedName>
</protein>
<sequence>MPARFCKRSAPGRGLGPTGDDAARGIGAQHPKPVAACGRAPAWHVDLRWRALLLLLADAAKRKTGLSPRSSLVEFFDQRRDGCDQRRQGRDDGRQVFQ</sequence>
<evidence type="ECO:0000313" key="3">
    <source>
        <dbReference type="Proteomes" id="UP001140230"/>
    </source>
</evidence>
<feature type="region of interest" description="Disordered" evidence="1">
    <location>
        <begin position="1"/>
        <end position="27"/>
    </location>
</feature>
<evidence type="ECO:0000313" key="2">
    <source>
        <dbReference type="EMBL" id="MDC8640312.1"/>
    </source>
</evidence>
<proteinExistence type="predicted"/>
<reference evidence="2" key="1">
    <citation type="journal article" date="2022" name="Phytopathology">
        <title>Whole genome sequencing-based tracing of a 2022 introduction and outbreak of Xanthomonas hortorum pv. pelargonii.</title>
        <authorList>
            <person name="Iruegas Bocardo F."/>
            <person name="Weisberg A.J."/>
            <person name="Riutta E.R."/>
            <person name="Kilday K.B."/>
            <person name="Bonkowski J.C."/>
            <person name="Creswell T.C."/>
            <person name="Daughtrey M."/>
            <person name="Rane K.K."/>
            <person name="Grunwald N.J."/>
            <person name="Chang J.H."/>
            <person name="Putnam M."/>
        </authorList>
    </citation>
    <scope>NUCLEOTIDE SEQUENCE</scope>
    <source>
        <strain evidence="2">22-338</strain>
    </source>
</reference>
<comment type="caution">
    <text evidence="2">The sequence shown here is derived from an EMBL/GenBank/DDBJ whole genome shotgun (WGS) entry which is preliminary data.</text>
</comment>
<organism evidence="2 3">
    <name type="scientific">Xanthomonas hortorum pv. hederae</name>
    <dbReference type="NCBI Taxonomy" id="453603"/>
    <lineage>
        <taxon>Bacteria</taxon>
        <taxon>Pseudomonadati</taxon>
        <taxon>Pseudomonadota</taxon>
        <taxon>Gammaproteobacteria</taxon>
        <taxon>Lysobacterales</taxon>
        <taxon>Lysobacteraceae</taxon>
        <taxon>Xanthomonas</taxon>
    </lineage>
</organism>
<dbReference type="AlphaFoldDB" id="A0A9X4BVG7"/>
<dbReference type="RefSeq" id="WP_273664640.1">
    <property type="nucleotide sequence ID" value="NZ_JANWTP010000111.1"/>
</dbReference>
<evidence type="ECO:0000256" key="1">
    <source>
        <dbReference type="SAM" id="MobiDB-lite"/>
    </source>
</evidence>
<name>A0A9X4BVG7_9XANT</name>
<dbReference type="EMBL" id="JANWTP010000111">
    <property type="protein sequence ID" value="MDC8640312.1"/>
    <property type="molecule type" value="Genomic_DNA"/>
</dbReference>
<reference evidence="2" key="2">
    <citation type="submission" date="2022-08" db="EMBL/GenBank/DDBJ databases">
        <authorList>
            <person name="Iruegas-Bocardo F."/>
            <person name="Weisberg A.J."/>
            <person name="Riutta E.R."/>
            <person name="Kilday K."/>
            <person name="Bonkowski J.C."/>
            <person name="Creswell T."/>
            <person name="Daughtrey M.L."/>
            <person name="Rane K."/>
            <person name="Grunwald N.J."/>
            <person name="Chang J.H."/>
            <person name="Putnam M.L."/>
        </authorList>
    </citation>
    <scope>NUCLEOTIDE SEQUENCE</scope>
    <source>
        <strain evidence="2">22-338</strain>
    </source>
</reference>
<feature type="non-terminal residue" evidence="2">
    <location>
        <position position="98"/>
    </location>
</feature>
<accession>A0A9X4BVG7</accession>